<reference evidence="9 10" key="1">
    <citation type="submission" date="2014-05" db="EMBL/GenBank/DDBJ databases">
        <title>Whole genome shotgun sequence of Rhizobium rhizogenes NBRC 13257.</title>
        <authorList>
            <person name="Katano-Makiyama Y."/>
            <person name="Hosoyama A."/>
            <person name="Hashimoto M."/>
            <person name="Hosoyama Y."/>
            <person name="Noguchi M."/>
            <person name="Tsuchikane K."/>
            <person name="Kimura A."/>
            <person name="Ohji S."/>
            <person name="Ichikawa N."/>
            <person name="Yamazoe A."/>
            <person name="Fujita N."/>
        </authorList>
    </citation>
    <scope>NUCLEOTIDE SEQUENCE [LARGE SCALE GENOMIC DNA]</scope>
    <source>
        <strain evidence="9 10">NBRC 13257</strain>
    </source>
</reference>
<keyword evidence="6" id="KW-0472">Membrane</keyword>
<evidence type="ECO:0000256" key="1">
    <source>
        <dbReference type="ARBA" id="ARBA00004370"/>
    </source>
</evidence>
<protein>
    <recommendedName>
        <fullName evidence="11">Methyl-accepting chemotaxis protein</fullName>
    </recommendedName>
</protein>
<dbReference type="EMBL" id="BAYX01000029">
    <property type="protein sequence ID" value="GAJ96978.1"/>
    <property type="molecule type" value="Genomic_DNA"/>
</dbReference>
<feature type="transmembrane region" description="Helical" evidence="6">
    <location>
        <begin position="192"/>
        <end position="214"/>
    </location>
</feature>
<dbReference type="SMART" id="SM00304">
    <property type="entry name" value="HAMP"/>
    <property type="match status" value="2"/>
</dbReference>
<dbReference type="Gene3D" id="1.10.8.500">
    <property type="entry name" value="HAMP domain in histidine kinase"/>
    <property type="match status" value="1"/>
</dbReference>
<keyword evidence="6" id="KW-0812">Transmembrane</keyword>
<name>A0AA87Q8G0_RHIRH</name>
<keyword evidence="2" id="KW-0145">Chemotaxis</keyword>
<sequence length="626" mass="66389">MKLKGLKRPSIRTSLIAIFSALAIIVVAFAYTSVNGLTDLHEGSVEITRSSLPSILAAKDIKSDMQAIQAAYFTYITASKPNIMQAAEESVKKLQGIAKDEVVRAQQLRPNARETELLAIIDKSLTEFTQKGEGVFTLAKMSQYDEATGVLTGMMEASEPAFAAMDELVAIATQNAEAAVASADNTYDKTRFTAFAVIGLVLALVLGSSIYALISIAKPIKAITASMTKLAVGDIESAIPYADRTDEIGQMADAVEVFRQAAITNGRLELEAERNREIAEFDRKRLTEEADAAADRRLRDATSALADGLTRLAAGDLSFQLLEPMSPDFEALRRDLNSAVLQLRDTLTSVSIAAGAMNDGSREISVSTDNLSRRTEQQAASLEETAAALDEITANVANSSKRAEEARAIVSEATASATRSAKIVADAVEAMRRIANSSSQIGNIIGVIDEIAFQTNLLALNAGVEAARAGEAGKGFAVVAQEVRELAQRSAKAAKEIKELIRKSGEEVESGVLLVHATGDALNAIEGHVSEINHRVLSIATSASEQAMGLGEVNAAVNQMDQVTQQNAGMVEETSAASAILASEATHLHELVSQFNLGQAEAADGQQFGRPAVVLQGMKPGERLVA</sequence>
<proteinExistence type="inferred from homology"/>
<organism evidence="9 10">
    <name type="scientific">Rhizobium rhizogenes NBRC 13257</name>
    <dbReference type="NCBI Taxonomy" id="1220581"/>
    <lineage>
        <taxon>Bacteria</taxon>
        <taxon>Pseudomonadati</taxon>
        <taxon>Pseudomonadota</taxon>
        <taxon>Alphaproteobacteria</taxon>
        <taxon>Hyphomicrobiales</taxon>
        <taxon>Rhizobiaceae</taxon>
        <taxon>Rhizobium/Agrobacterium group</taxon>
        <taxon>Rhizobium</taxon>
    </lineage>
</organism>
<dbReference type="AlphaFoldDB" id="A0AA87Q8G0"/>
<dbReference type="SMART" id="SM00283">
    <property type="entry name" value="MA"/>
    <property type="match status" value="1"/>
</dbReference>
<evidence type="ECO:0000256" key="4">
    <source>
        <dbReference type="PROSITE-ProRule" id="PRU00284"/>
    </source>
</evidence>
<dbReference type="GO" id="GO:0007165">
    <property type="term" value="P:signal transduction"/>
    <property type="evidence" value="ECO:0007669"/>
    <property type="project" value="UniProtKB-KW"/>
</dbReference>
<dbReference type="Pfam" id="PF00015">
    <property type="entry name" value="MCPsignal"/>
    <property type="match status" value="1"/>
</dbReference>
<accession>A0AA87Q8G0</accession>
<dbReference type="SUPFAM" id="SSF158472">
    <property type="entry name" value="HAMP domain-like"/>
    <property type="match status" value="1"/>
</dbReference>
<dbReference type="SUPFAM" id="SSF58104">
    <property type="entry name" value="Methyl-accepting chemotaxis protein (MCP) signaling domain"/>
    <property type="match status" value="1"/>
</dbReference>
<dbReference type="PROSITE" id="PS50885">
    <property type="entry name" value="HAMP"/>
    <property type="match status" value="2"/>
</dbReference>
<keyword evidence="6" id="KW-1133">Transmembrane helix</keyword>
<evidence type="ECO:0008006" key="11">
    <source>
        <dbReference type="Google" id="ProtNLM"/>
    </source>
</evidence>
<dbReference type="CDD" id="cd06225">
    <property type="entry name" value="HAMP"/>
    <property type="match status" value="1"/>
</dbReference>
<keyword evidence="4" id="KW-0807">Transducer</keyword>
<dbReference type="Pfam" id="PF00672">
    <property type="entry name" value="HAMP"/>
    <property type="match status" value="1"/>
</dbReference>
<dbReference type="RefSeq" id="WP_052365414.1">
    <property type="nucleotide sequence ID" value="NZ_BAYX01000029.1"/>
</dbReference>
<dbReference type="Proteomes" id="UP000026941">
    <property type="component" value="Unassembled WGS sequence"/>
</dbReference>
<dbReference type="GO" id="GO:0004888">
    <property type="term" value="F:transmembrane signaling receptor activity"/>
    <property type="evidence" value="ECO:0007669"/>
    <property type="project" value="TreeGrafter"/>
</dbReference>
<evidence type="ECO:0000256" key="6">
    <source>
        <dbReference type="SAM" id="Phobius"/>
    </source>
</evidence>
<evidence type="ECO:0000256" key="3">
    <source>
        <dbReference type="ARBA" id="ARBA00029447"/>
    </source>
</evidence>
<evidence type="ECO:0000256" key="5">
    <source>
        <dbReference type="SAM" id="Coils"/>
    </source>
</evidence>
<evidence type="ECO:0000313" key="9">
    <source>
        <dbReference type="EMBL" id="GAJ96978.1"/>
    </source>
</evidence>
<feature type="domain" description="HAMP" evidence="8">
    <location>
        <begin position="296"/>
        <end position="348"/>
    </location>
</feature>
<dbReference type="InterPro" id="IPR003660">
    <property type="entry name" value="HAMP_dom"/>
</dbReference>
<evidence type="ECO:0000256" key="2">
    <source>
        <dbReference type="ARBA" id="ARBA00022500"/>
    </source>
</evidence>
<dbReference type="Gene3D" id="1.10.287.950">
    <property type="entry name" value="Methyl-accepting chemotaxis protein"/>
    <property type="match status" value="1"/>
</dbReference>
<dbReference type="PANTHER" id="PTHR43531:SF11">
    <property type="entry name" value="METHYL-ACCEPTING CHEMOTAXIS PROTEIN 3"/>
    <property type="match status" value="1"/>
</dbReference>
<feature type="domain" description="HAMP" evidence="8">
    <location>
        <begin position="214"/>
        <end position="267"/>
    </location>
</feature>
<dbReference type="PANTHER" id="PTHR43531">
    <property type="entry name" value="PROTEIN ICFG"/>
    <property type="match status" value="1"/>
</dbReference>
<feature type="domain" description="Methyl-accepting transducer" evidence="7">
    <location>
        <begin position="353"/>
        <end position="582"/>
    </location>
</feature>
<dbReference type="InterPro" id="IPR051310">
    <property type="entry name" value="MCP_chemotaxis"/>
</dbReference>
<dbReference type="CDD" id="cd11386">
    <property type="entry name" value="MCP_signal"/>
    <property type="match status" value="1"/>
</dbReference>
<evidence type="ECO:0000313" key="10">
    <source>
        <dbReference type="Proteomes" id="UP000026941"/>
    </source>
</evidence>
<comment type="caution">
    <text evidence="9">The sequence shown here is derived from an EMBL/GenBank/DDBJ whole genome shotgun (WGS) entry which is preliminary data.</text>
</comment>
<dbReference type="InterPro" id="IPR004089">
    <property type="entry name" value="MCPsignal_dom"/>
</dbReference>
<dbReference type="PROSITE" id="PS50111">
    <property type="entry name" value="CHEMOTAXIS_TRANSDUC_2"/>
    <property type="match status" value="1"/>
</dbReference>
<gene>
    <name evidence="9" type="ORF">RRH01S_29_00050</name>
</gene>
<dbReference type="InterPro" id="IPR024478">
    <property type="entry name" value="HlyB_4HB_MCP"/>
</dbReference>
<dbReference type="GO" id="GO:0005886">
    <property type="term" value="C:plasma membrane"/>
    <property type="evidence" value="ECO:0007669"/>
    <property type="project" value="TreeGrafter"/>
</dbReference>
<comment type="subcellular location">
    <subcellularLocation>
        <location evidence="1">Membrane</location>
    </subcellularLocation>
</comment>
<evidence type="ECO:0000259" key="7">
    <source>
        <dbReference type="PROSITE" id="PS50111"/>
    </source>
</evidence>
<dbReference type="Pfam" id="PF12729">
    <property type="entry name" value="4HB_MCP_1"/>
    <property type="match status" value="1"/>
</dbReference>
<keyword evidence="5" id="KW-0175">Coiled coil</keyword>
<dbReference type="FunFam" id="1.10.287.950:FF:000001">
    <property type="entry name" value="Methyl-accepting chemotaxis sensory transducer"/>
    <property type="match status" value="1"/>
</dbReference>
<feature type="coiled-coil region" evidence="5">
    <location>
        <begin position="372"/>
        <end position="409"/>
    </location>
</feature>
<dbReference type="GO" id="GO:0006935">
    <property type="term" value="P:chemotaxis"/>
    <property type="evidence" value="ECO:0007669"/>
    <property type="project" value="UniProtKB-KW"/>
</dbReference>
<evidence type="ECO:0000259" key="8">
    <source>
        <dbReference type="PROSITE" id="PS50885"/>
    </source>
</evidence>
<comment type="similarity">
    <text evidence="3">Belongs to the methyl-accepting chemotaxis (MCP) protein family.</text>
</comment>